<evidence type="ECO:0000256" key="1">
    <source>
        <dbReference type="SAM" id="MobiDB-lite"/>
    </source>
</evidence>
<organism evidence="2 3">
    <name type="scientific">Polarella glacialis</name>
    <name type="common">Dinoflagellate</name>
    <dbReference type="NCBI Taxonomy" id="89957"/>
    <lineage>
        <taxon>Eukaryota</taxon>
        <taxon>Sar</taxon>
        <taxon>Alveolata</taxon>
        <taxon>Dinophyceae</taxon>
        <taxon>Suessiales</taxon>
        <taxon>Suessiaceae</taxon>
        <taxon>Polarella</taxon>
    </lineage>
</organism>
<sequence>MGCNSDGTYDLSVKSHVKAASVRFARPISAGEKVLYCVDRVRDTWCCATITGKSSDGNYSLTTDTSSDQTHHVKVEYLRRVCNEDSSQGHDECRHNDGDADASWRSGEQGHGDLGDLDAFGASGGDHWDSWGDTTDAWDAWDSSDAWDHGEAERQSNAPRRSVDLQPPQPPWRVVQASQAAVPRSLPGRPKDWQNTIRASEDRRSRSPRSAPGQPAWRKWSSEQW</sequence>
<protein>
    <submittedName>
        <fullName evidence="2">Uncharacterized protein</fullName>
    </submittedName>
</protein>
<gene>
    <name evidence="2" type="ORF">PGLA2088_LOCUS4858</name>
</gene>
<name>A0A813I3V6_POLGL</name>
<dbReference type="AlphaFoldDB" id="A0A813I3V6"/>
<accession>A0A813I3V6</accession>
<feature type="region of interest" description="Disordered" evidence="1">
    <location>
        <begin position="147"/>
        <end position="225"/>
    </location>
</feature>
<dbReference type="EMBL" id="CAJNNW010004497">
    <property type="protein sequence ID" value="CAE8646494.1"/>
    <property type="molecule type" value="Genomic_DNA"/>
</dbReference>
<proteinExistence type="predicted"/>
<evidence type="ECO:0000313" key="2">
    <source>
        <dbReference type="EMBL" id="CAE8646494.1"/>
    </source>
</evidence>
<reference evidence="2" key="1">
    <citation type="submission" date="2021-02" db="EMBL/GenBank/DDBJ databases">
        <authorList>
            <person name="Dougan E. K."/>
            <person name="Rhodes N."/>
            <person name="Thang M."/>
            <person name="Chan C."/>
        </authorList>
    </citation>
    <scope>NUCLEOTIDE SEQUENCE</scope>
</reference>
<dbReference type="Proteomes" id="UP000626109">
    <property type="component" value="Unassembled WGS sequence"/>
</dbReference>
<comment type="caution">
    <text evidence="2">The sequence shown here is derived from an EMBL/GenBank/DDBJ whole genome shotgun (WGS) entry which is preliminary data.</text>
</comment>
<feature type="compositionally biased region" description="Basic and acidic residues" evidence="1">
    <location>
        <begin position="86"/>
        <end position="98"/>
    </location>
</feature>
<feature type="region of interest" description="Disordered" evidence="1">
    <location>
        <begin position="86"/>
        <end position="119"/>
    </location>
</feature>
<evidence type="ECO:0000313" key="3">
    <source>
        <dbReference type="Proteomes" id="UP000626109"/>
    </source>
</evidence>